<evidence type="ECO:0000313" key="3">
    <source>
        <dbReference type="EMBL" id="CAF1306106.1"/>
    </source>
</evidence>
<comment type="caution">
    <text evidence="3">The sequence shown here is derived from an EMBL/GenBank/DDBJ whole genome shotgun (WGS) entry which is preliminary data.</text>
</comment>
<dbReference type="EMBL" id="CAJOBC010039986">
    <property type="protein sequence ID" value="CAF4139466.1"/>
    <property type="molecule type" value="Genomic_DNA"/>
</dbReference>
<keyword evidence="6" id="KW-1185">Reference proteome</keyword>
<dbReference type="EMBL" id="CAJOBA010002952">
    <property type="protein sequence ID" value="CAF3665264.1"/>
    <property type="molecule type" value="Genomic_DNA"/>
</dbReference>
<dbReference type="PANTHER" id="PTHR21301">
    <property type="entry name" value="REVERSE TRANSCRIPTASE"/>
    <property type="match status" value="1"/>
</dbReference>
<sequence length="349" mass="40905">MGDPGVGKWLREDQVKELVEDLNSKTTNLKFTFEFEKNNKIPFLDVLIAIDKINKNFTTGWFRNEITSNYLLNFHSNHNLAMKNNIVKNMTNRVLIANNGHKNEKDLNHWEKILEHSQFPKNIKDRIQKEFNDNLIRSNNVNNNQQSSENIKLKHLQKHSKSIDSILNKTKLIPRNKLGAKKKDSSVFAKNAIYGIPDRCGYIYVGETEDFERRYKQHMSNVKYHRVNESEIVQHLLVSNSSCRIQFEKSLIFDREENKDRRKVLVAVYSIANKSYNNKRMICNEWKVSIGKWIGEKLGSLFRTKTKIINSNNNSHPNSHNIVSQQVVLELQQQGKYSLRAQPRAKYKF</sequence>
<dbReference type="Pfam" id="PF26215">
    <property type="entry name" value="HTH_animal"/>
    <property type="match status" value="1"/>
</dbReference>
<accession>A0A815DU77</accession>
<organism evidence="3 6">
    <name type="scientific">Didymodactylos carnosus</name>
    <dbReference type="NCBI Taxonomy" id="1234261"/>
    <lineage>
        <taxon>Eukaryota</taxon>
        <taxon>Metazoa</taxon>
        <taxon>Spiralia</taxon>
        <taxon>Gnathifera</taxon>
        <taxon>Rotifera</taxon>
        <taxon>Eurotatoria</taxon>
        <taxon>Bdelloidea</taxon>
        <taxon>Philodinida</taxon>
        <taxon>Philodinidae</taxon>
        <taxon>Didymodactylos</taxon>
    </lineage>
</organism>
<dbReference type="InterPro" id="IPR035901">
    <property type="entry name" value="GIY-YIG_endonuc_sf"/>
</dbReference>
<evidence type="ECO:0000313" key="2">
    <source>
        <dbReference type="EMBL" id="CAF0881652.1"/>
    </source>
</evidence>
<gene>
    <name evidence="3" type="ORF">GPM918_LOCUS28764</name>
    <name evidence="2" type="ORF">OVA965_LOCUS8651</name>
    <name evidence="5" type="ORF">SRO942_LOCUS29286</name>
    <name evidence="4" type="ORF">TMI583_LOCUS8647</name>
</gene>
<name>A0A815DU77_9BILA</name>
<dbReference type="PANTHER" id="PTHR21301:SF10">
    <property type="entry name" value="REVERSE TRANSCRIPTASE DOMAIN-CONTAINING PROTEIN"/>
    <property type="match status" value="1"/>
</dbReference>
<reference evidence="3" key="1">
    <citation type="submission" date="2021-02" db="EMBL/GenBank/DDBJ databases">
        <authorList>
            <person name="Nowell W R."/>
        </authorList>
    </citation>
    <scope>NUCLEOTIDE SEQUENCE</scope>
</reference>
<evidence type="ECO:0000313" key="5">
    <source>
        <dbReference type="EMBL" id="CAF4139466.1"/>
    </source>
</evidence>
<evidence type="ECO:0000313" key="6">
    <source>
        <dbReference type="Proteomes" id="UP000663829"/>
    </source>
</evidence>
<dbReference type="InterPro" id="IPR058912">
    <property type="entry name" value="HTH_animal"/>
</dbReference>
<dbReference type="EMBL" id="CAJNOK010002951">
    <property type="protein sequence ID" value="CAF0881652.1"/>
    <property type="molecule type" value="Genomic_DNA"/>
</dbReference>
<feature type="domain" description="Helix-turn-helix" evidence="1">
    <location>
        <begin position="70"/>
        <end position="127"/>
    </location>
</feature>
<dbReference type="Proteomes" id="UP000677228">
    <property type="component" value="Unassembled WGS sequence"/>
</dbReference>
<proteinExistence type="predicted"/>
<dbReference type="Proteomes" id="UP000681722">
    <property type="component" value="Unassembled WGS sequence"/>
</dbReference>
<protein>
    <recommendedName>
        <fullName evidence="1">Helix-turn-helix domain-containing protein</fullName>
    </recommendedName>
</protein>
<dbReference type="SUPFAM" id="SSF82771">
    <property type="entry name" value="GIY-YIG endonuclease"/>
    <property type="match status" value="1"/>
</dbReference>
<dbReference type="Proteomes" id="UP000663829">
    <property type="component" value="Unassembled WGS sequence"/>
</dbReference>
<evidence type="ECO:0000313" key="4">
    <source>
        <dbReference type="EMBL" id="CAF3665264.1"/>
    </source>
</evidence>
<dbReference type="Proteomes" id="UP000682733">
    <property type="component" value="Unassembled WGS sequence"/>
</dbReference>
<dbReference type="EMBL" id="CAJNOQ010012709">
    <property type="protein sequence ID" value="CAF1306106.1"/>
    <property type="molecule type" value="Genomic_DNA"/>
</dbReference>
<evidence type="ECO:0000259" key="1">
    <source>
        <dbReference type="Pfam" id="PF26215"/>
    </source>
</evidence>
<dbReference type="AlphaFoldDB" id="A0A815DU77"/>